<accession>A0A1H8WLZ5</accession>
<evidence type="ECO:0000313" key="2">
    <source>
        <dbReference type="Proteomes" id="UP000199126"/>
    </source>
</evidence>
<proteinExistence type="predicted"/>
<gene>
    <name evidence="1" type="ORF">SAMN04487948_1342</name>
</gene>
<keyword evidence="2" id="KW-1185">Reference proteome</keyword>
<protein>
    <submittedName>
        <fullName evidence="1">Uncharacterized protein</fullName>
    </submittedName>
</protein>
<reference evidence="2" key="1">
    <citation type="submission" date="2016-10" db="EMBL/GenBank/DDBJ databases">
        <authorList>
            <person name="Varghese N."/>
            <person name="Submissions S."/>
        </authorList>
    </citation>
    <scope>NUCLEOTIDE SEQUENCE [LARGE SCALE GENOMIC DNA]</scope>
    <source>
        <strain evidence="2">CGMCC 1.10121</strain>
    </source>
</reference>
<evidence type="ECO:0000313" key="1">
    <source>
        <dbReference type="EMBL" id="SEP28652.1"/>
    </source>
</evidence>
<dbReference type="Proteomes" id="UP000199126">
    <property type="component" value="Unassembled WGS sequence"/>
</dbReference>
<dbReference type="AlphaFoldDB" id="A0A1H8WLZ5"/>
<name>A0A1H8WLZ5_9EURY</name>
<dbReference type="EMBL" id="FODV01000034">
    <property type="protein sequence ID" value="SEP28652.1"/>
    <property type="molecule type" value="Genomic_DNA"/>
</dbReference>
<organism evidence="1 2">
    <name type="scientific">Halogranum amylolyticum</name>
    <dbReference type="NCBI Taxonomy" id="660520"/>
    <lineage>
        <taxon>Archaea</taxon>
        <taxon>Methanobacteriati</taxon>
        <taxon>Methanobacteriota</taxon>
        <taxon>Stenosarchaea group</taxon>
        <taxon>Halobacteria</taxon>
        <taxon>Halobacteriales</taxon>
        <taxon>Haloferacaceae</taxon>
    </lineage>
</organism>
<sequence>MLLSGAIWTAVGVVIFAWGPSAMQSAETMGVTGSLHTEGAYIYSQYFTKPLS</sequence>